<dbReference type="SUPFAM" id="SSF52266">
    <property type="entry name" value="SGNH hydrolase"/>
    <property type="match status" value="1"/>
</dbReference>
<dbReference type="PANTHER" id="PTHR30383:SF5">
    <property type="entry name" value="SGNH HYDROLASE-TYPE ESTERASE DOMAIN-CONTAINING PROTEIN"/>
    <property type="match status" value="1"/>
</dbReference>
<dbReference type="RefSeq" id="XP_044554097.1">
    <property type="nucleotide sequence ID" value="XM_044688223.1"/>
</dbReference>
<dbReference type="InterPro" id="IPR001087">
    <property type="entry name" value="GDSL"/>
</dbReference>
<dbReference type="InterPro" id="IPR036514">
    <property type="entry name" value="SGNH_hydro_sf"/>
</dbReference>
<sequence length="277" mass="32224">MKKPVVLEIESSHDDTSFPIMAIGDSLTRGFYNNGMNYHPYSVELQRLLNEPIGTNQDHSSIIIIENNIPKDVPLRTSYNVYQFGVNGEQTPEMKDRLPRFLKKQLSQKDVQYHRPDETFDNMYPNEVPLIPLQDYRGVIIIGGTNDFVFSQSSSEQVFKNLLDMYQICLNEKSVEFVVACSTPSCYADNIEQFRDVFYKKKLKLNESILKFVEEYNQKQIPGKKMVFVDLMNEINWFKCTPEERKEYWASDNLHFSPKGSDKLAQILFNALKKALM</sequence>
<keyword evidence="2" id="KW-1185">Reference proteome</keyword>
<dbReference type="Proteomes" id="UP000816034">
    <property type="component" value="Unassembled WGS sequence"/>
</dbReference>
<dbReference type="GO" id="GO:0004622">
    <property type="term" value="F:phosphatidylcholine lysophospholipase activity"/>
    <property type="evidence" value="ECO:0007669"/>
    <property type="project" value="TreeGrafter"/>
</dbReference>
<dbReference type="Gene3D" id="3.40.50.1110">
    <property type="entry name" value="SGNH hydrolase"/>
    <property type="match status" value="1"/>
</dbReference>
<proteinExistence type="predicted"/>
<evidence type="ECO:0000313" key="1">
    <source>
        <dbReference type="EMBL" id="KAG2392203.1"/>
    </source>
</evidence>
<dbReference type="AlphaFoldDB" id="A0AA88GZT3"/>
<organism evidence="1 2">
    <name type="scientific">Naegleria lovaniensis</name>
    <name type="common">Amoeba</name>
    <dbReference type="NCBI Taxonomy" id="51637"/>
    <lineage>
        <taxon>Eukaryota</taxon>
        <taxon>Discoba</taxon>
        <taxon>Heterolobosea</taxon>
        <taxon>Tetramitia</taxon>
        <taxon>Eutetramitia</taxon>
        <taxon>Vahlkampfiidae</taxon>
        <taxon>Naegleria</taxon>
    </lineage>
</organism>
<evidence type="ECO:0000313" key="2">
    <source>
        <dbReference type="Proteomes" id="UP000816034"/>
    </source>
</evidence>
<dbReference type="EMBL" id="PYSW02000005">
    <property type="protein sequence ID" value="KAG2392203.1"/>
    <property type="molecule type" value="Genomic_DNA"/>
</dbReference>
<comment type="caution">
    <text evidence="1">The sequence shown here is derived from an EMBL/GenBank/DDBJ whole genome shotgun (WGS) entry which is preliminary data.</text>
</comment>
<gene>
    <name evidence="1" type="ORF">C9374_012455</name>
</gene>
<dbReference type="InterPro" id="IPR051532">
    <property type="entry name" value="Ester_Hydrolysis_Enzymes"/>
</dbReference>
<accession>A0AA88GZT3</accession>
<protein>
    <recommendedName>
        <fullName evidence="3">SGNH hydrolase-type esterase domain-containing protein</fullName>
    </recommendedName>
</protein>
<dbReference type="Pfam" id="PF00657">
    <property type="entry name" value="Lipase_GDSL"/>
    <property type="match status" value="1"/>
</dbReference>
<dbReference type="CDD" id="cd00229">
    <property type="entry name" value="SGNH_hydrolase"/>
    <property type="match status" value="1"/>
</dbReference>
<dbReference type="PANTHER" id="PTHR30383">
    <property type="entry name" value="THIOESTERASE 1/PROTEASE 1/LYSOPHOSPHOLIPASE L1"/>
    <property type="match status" value="1"/>
</dbReference>
<evidence type="ECO:0008006" key="3">
    <source>
        <dbReference type="Google" id="ProtNLM"/>
    </source>
</evidence>
<name>A0AA88GZT3_NAELO</name>
<reference evidence="1 2" key="1">
    <citation type="journal article" date="2018" name="BMC Genomics">
        <title>The genome of Naegleria lovaniensis, the basis for a comparative approach to unravel pathogenicity factors of the human pathogenic amoeba N. fowleri.</title>
        <authorList>
            <person name="Liechti N."/>
            <person name="Schurch N."/>
            <person name="Bruggmann R."/>
            <person name="Wittwer M."/>
        </authorList>
    </citation>
    <scope>NUCLEOTIDE SEQUENCE [LARGE SCALE GENOMIC DNA]</scope>
    <source>
        <strain evidence="1 2">ATCC 30569</strain>
    </source>
</reference>
<dbReference type="GeneID" id="68104909"/>